<dbReference type="AlphaFoldDB" id="A0A5C1Q0K1"/>
<evidence type="ECO:0000313" key="12">
    <source>
        <dbReference type="Proteomes" id="UP000323522"/>
    </source>
</evidence>
<dbReference type="SUPFAM" id="SSF56954">
    <property type="entry name" value="Outer membrane efflux proteins (OEP)"/>
    <property type="match status" value="1"/>
</dbReference>
<dbReference type="InterPro" id="IPR003423">
    <property type="entry name" value="OMP_efflux"/>
</dbReference>
<keyword evidence="7" id="KW-0998">Cell outer membrane</keyword>
<evidence type="ECO:0000256" key="8">
    <source>
        <dbReference type="SAM" id="SignalP"/>
    </source>
</evidence>
<accession>A0A5C1Q0K1</accession>
<keyword evidence="5" id="KW-0812">Transmembrane</keyword>
<evidence type="ECO:0000256" key="1">
    <source>
        <dbReference type="ARBA" id="ARBA00004442"/>
    </source>
</evidence>
<keyword evidence="13" id="KW-1185">Reference proteome</keyword>
<dbReference type="PANTHER" id="PTHR30026:SF22">
    <property type="entry name" value="OUTER MEMBRANE EFFLUX PROTEIN"/>
    <property type="match status" value="1"/>
</dbReference>
<dbReference type="Pfam" id="PF02321">
    <property type="entry name" value="OEP"/>
    <property type="match status" value="2"/>
</dbReference>
<dbReference type="Proteomes" id="UP000323522">
    <property type="component" value="Chromosome"/>
</dbReference>
<feature type="domain" description="Cds6 C-terminal" evidence="9">
    <location>
        <begin position="514"/>
        <end position="617"/>
    </location>
</feature>
<reference evidence="10 13" key="2">
    <citation type="submission" date="2024-06" db="EMBL/GenBank/DDBJ databases">
        <title>Genomic Encyclopedia of Type Strains, Phase IV (KMG-IV): sequencing the most valuable type-strain genomes for metagenomic binning, comparative biology and taxonomic classification.</title>
        <authorList>
            <person name="Goeker M."/>
        </authorList>
    </citation>
    <scope>NUCLEOTIDE SEQUENCE [LARGE SCALE GENOMIC DNA]</scope>
    <source>
        <strain evidence="10 13">D-501</strain>
    </source>
</reference>
<keyword evidence="8" id="KW-0732">Signal</keyword>
<sequence length="621" mass="68099">MNKAASHLVIGLIAFACQVAVAQSTDPLKDAVQRAITTNPEVTARLNAFRASTDEIDVARGAYYPRVDLSAEANRINERIGSVTQNMNSAGVALSATQLLWDGFQTMNQVDRLNHARLVRYFEFIDTSEQVALESVRAYIDVQRQRKLVRMAEDNYVQHRHVHDQIQSRVRAGVGRGVDQEQAAARLALAESNLTTETSNLHDVTERFRRLTSGLPPVEMPAVTGLERGLPATSGAALEQSVKRNAAIAAAVENLRAAQSVSREREGNLYQPRVEARVRAAAGRNLDGTLDQKRDTTAGVALNWNLFNGGADKARVRQAANLLGQATDTRDKACRDARQTAAIAYQDTQKLAEQQAYLDRHVLSSEKVRDAYRQQFDIGQRTLLDLLNSENELYGARRAYVNAEHDLQVARARTHAATSTLVASLGLTRAGSAEDEPAEGRYWQAGDDAATRCPISATDLVVTPKADLDARARQLGASLAPMPAARGAAPAAAAAPAAPVDISAPDPAPSTPVSQRLLDWAATWTSKDATRYLSFYDPSFKPEGSASRSTWFANRTKLLQKSGPVEMKIANVQRRTVSANVVETRFDQIYTSKDLNDKAQKVLTWKRRGAEWYIVKESTKR</sequence>
<feature type="chain" id="PRO_5044618760" evidence="8">
    <location>
        <begin position="23"/>
        <end position="621"/>
    </location>
</feature>
<organism evidence="11 12">
    <name type="scientific">Sphaerotilus sulfidivorans</name>
    <dbReference type="NCBI Taxonomy" id="639200"/>
    <lineage>
        <taxon>Bacteria</taxon>
        <taxon>Pseudomonadati</taxon>
        <taxon>Pseudomonadota</taxon>
        <taxon>Betaproteobacteria</taxon>
        <taxon>Burkholderiales</taxon>
        <taxon>Sphaerotilaceae</taxon>
        <taxon>Sphaerotilus</taxon>
    </lineage>
</organism>
<protein>
    <submittedName>
        <fullName evidence="10">Adhesin transport system outer membrane protein</fullName>
    </submittedName>
</protein>
<dbReference type="GO" id="GO:0009279">
    <property type="term" value="C:cell outer membrane"/>
    <property type="evidence" value="ECO:0007669"/>
    <property type="project" value="UniProtKB-SubCell"/>
</dbReference>
<dbReference type="GO" id="GO:0015288">
    <property type="term" value="F:porin activity"/>
    <property type="evidence" value="ECO:0007669"/>
    <property type="project" value="TreeGrafter"/>
</dbReference>
<evidence type="ECO:0000259" key="9">
    <source>
        <dbReference type="Pfam" id="PF24125"/>
    </source>
</evidence>
<evidence type="ECO:0000313" key="10">
    <source>
        <dbReference type="EMBL" id="MET3602625.1"/>
    </source>
</evidence>
<comment type="subcellular location">
    <subcellularLocation>
        <location evidence="1">Cell outer membrane</location>
    </subcellularLocation>
</comment>
<dbReference type="SUPFAM" id="SSF54427">
    <property type="entry name" value="NTF2-like"/>
    <property type="match status" value="1"/>
</dbReference>
<dbReference type="OrthoDB" id="9814637at2"/>
<dbReference type="NCBIfam" id="TIGR01844">
    <property type="entry name" value="type_I_sec_TolC"/>
    <property type="match status" value="1"/>
</dbReference>
<dbReference type="InterPro" id="IPR056203">
    <property type="entry name" value="Cds6_C"/>
</dbReference>
<dbReference type="PROSITE" id="PS51257">
    <property type="entry name" value="PROKAR_LIPOPROTEIN"/>
    <property type="match status" value="1"/>
</dbReference>
<proteinExistence type="inferred from homology"/>
<name>A0A5C1Q0K1_9BURK</name>
<dbReference type="GO" id="GO:0015562">
    <property type="term" value="F:efflux transmembrane transporter activity"/>
    <property type="evidence" value="ECO:0007669"/>
    <property type="project" value="InterPro"/>
</dbReference>
<evidence type="ECO:0000313" key="11">
    <source>
        <dbReference type="EMBL" id="QEN01011.1"/>
    </source>
</evidence>
<keyword evidence="4" id="KW-1134">Transmembrane beta strand</keyword>
<dbReference type="EMBL" id="CP035708">
    <property type="protein sequence ID" value="QEN01011.1"/>
    <property type="molecule type" value="Genomic_DNA"/>
</dbReference>
<evidence type="ECO:0000256" key="5">
    <source>
        <dbReference type="ARBA" id="ARBA00022692"/>
    </source>
</evidence>
<dbReference type="EMBL" id="JBEPLS010000001">
    <property type="protein sequence ID" value="MET3602625.1"/>
    <property type="molecule type" value="Genomic_DNA"/>
</dbReference>
<dbReference type="InterPro" id="IPR051906">
    <property type="entry name" value="TolC-like"/>
</dbReference>
<evidence type="ECO:0000256" key="7">
    <source>
        <dbReference type="ARBA" id="ARBA00023237"/>
    </source>
</evidence>
<dbReference type="InterPro" id="IPR010130">
    <property type="entry name" value="T1SS_OMP_TolC"/>
</dbReference>
<dbReference type="GO" id="GO:1990281">
    <property type="term" value="C:efflux pump complex"/>
    <property type="evidence" value="ECO:0007669"/>
    <property type="project" value="TreeGrafter"/>
</dbReference>
<dbReference type="Gene3D" id="1.20.1600.10">
    <property type="entry name" value="Outer membrane efflux proteins (OEP)"/>
    <property type="match status" value="1"/>
</dbReference>
<keyword evidence="3" id="KW-0813">Transport</keyword>
<evidence type="ECO:0000256" key="4">
    <source>
        <dbReference type="ARBA" id="ARBA00022452"/>
    </source>
</evidence>
<dbReference type="Pfam" id="PF24125">
    <property type="entry name" value="Cds6_C"/>
    <property type="match status" value="1"/>
</dbReference>
<dbReference type="InterPro" id="IPR032710">
    <property type="entry name" value="NTF2-like_dom_sf"/>
</dbReference>
<keyword evidence="6" id="KW-0472">Membrane</keyword>
<dbReference type="KEGG" id="snn:EWH46_09645"/>
<evidence type="ECO:0000256" key="2">
    <source>
        <dbReference type="ARBA" id="ARBA00007613"/>
    </source>
</evidence>
<comment type="similarity">
    <text evidence="2">Belongs to the outer membrane factor (OMF) (TC 1.B.17) family.</text>
</comment>
<dbReference type="PANTHER" id="PTHR30026">
    <property type="entry name" value="OUTER MEMBRANE PROTEIN TOLC"/>
    <property type="match status" value="1"/>
</dbReference>
<dbReference type="Proteomes" id="UP001549111">
    <property type="component" value="Unassembled WGS sequence"/>
</dbReference>
<evidence type="ECO:0000256" key="6">
    <source>
        <dbReference type="ARBA" id="ARBA00023136"/>
    </source>
</evidence>
<evidence type="ECO:0000256" key="3">
    <source>
        <dbReference type="ARBA" id="ARBA00022448"/>
    </source>
</evidence>
<feature type="signal peptide" evidence="8">
    <location>
        <begin position="1"/>
        <end position="22"/>
    </location>
</feature>
<dbReference type="RefSeq" id="WP_149503718.1">
    <property type="nucleotide sequence ID" value="NZ_CP035708.1"/>
</dbReference>
<evidence type="ECO:0000313" key="13">
    <source>
        <dbReference type="Proteomes" id="UP001549111"/>
    </source>
</evidence>
<reference evidence="11 12" key="1">
    <citation type="submission" date="2019-02" db="EMBL/GenBank/DDBJ databases">
        <title>Complete Genome Sequence and Methylome Analysis of Sphaerotilus natans subsp. sulfidivorans D-507.</title>
        <authorList>
            <person name="Fomenkov A."/>
            <person name="Gridneva E."/>
            <person name="Smolyakov D."/>
            <person name="Dubinina G."/>
            <person name="Vincze T."/>
            <person name="Grabovich M."/>
            <person name="Roberts R.J."/>
        </authorList>
    </citation>
    <scope>NUCLEOTIDE SEQUENCE [LARGE SCALE GENOMIC DNA]</scope>
    <source>
        <strain evidence="11 12">D-507</strain>
    </source>
</reference>
<gene>
    <name evidence="10" type="ORF">ABIC99_000401</name>
    <name evidence="11" type="ORF">EWH46_09645</name>
</gene>